<organism evidence="2 3">
    <name type="scientific">Shewanella ulleungensis</name>
    <dbReference type="NCBI Taxonomy" id="2282699"/>
    <lineage>
        <taxon>Bacteria</taxon>
        <taxon>Pseudomonadati</taxon>
        <taxon>Pseudomonadota</taxon>
        <taxon>Gammaproteobacteria</taxon>
        <taxon>Alteromonadales</taxon>
        <taxon>Shewanellaceae</taxon>
        <taxon>Shewanella</taxon>
    </lineage>
</organism>
<dbReference type="SUPFAM" id="SSF55486">
    <property type="entry name" value="Metalloproteases ('zincins'), catalytic domain"/>
    <property type="match status" value="1"/>
</dbReference>
<gene>
    <name evidence="2" type="ORF">GCM10009410_02490</name>
</gene>
<comment type="caution">
    <text evidence="2">The sequence shown here is derived from an EMBL/GenBank/DDBJ whole genome shotgun (WGS) entry which is preliminary data.</text>
</comment>
<keyword evidence="1" id="KW-0732">Signal</keyword>
<accession>A0ABQ2QCM7</accession>
<feature type="signal peptide" evidence="1">
    <location>
        <begin position="1"/>
        <end position="22"/>
    </location>
</feature>
<dbReference type="EMBL" id="BMQW01000001">
    <property type="protein sequence ID" value="GGP74239.1"/>
    <property type="molecule type" value="Genomic_DNA"/>
</dbReference>
<reference evidence="3" key="1">
    <citation type="journal article" date="2019" name="Int. J. Syst. Evol. Microbiol.">
        <title>The Global Catalogue of Microorganisms (GCM) 10K type strain sequencing project: providing services to taxonomists for standard genome sequencing and annotation.</title>
        <authorList>
            <consortium name="The Broad Institute Genomics Platform"/>
            <consortium name="The Broad Institute Genome Sequencing Center for Infectious Disease"/>
            <person name="Wu L."/>
            <person name="Ma J."/>
        </authorList>
    </citation>
    <scope>NUCLEOTIDE SEQUENCE [LARGE SCALE GENOMIC DNA]</scope>
    <source>
        <strain evidence="3">JCM 32305</strain>
    </source>
</reference>
<evidence type="ECO:0000256" key="1">
    <source>
        <dbReference type="SAM" id="SignalP"/>
    </source>
</evidence>
<sequence>MLKSISLVILSFSLLATANAVANPLALFVEQCLQYKPDLSNLQQDTLSSSAHNAVEFEKQTLALNNINDRIQYYRPFTTDSLSKQGLLWCQLHLADELYVLTTNSQTLQLIDSLQHQSAPYNQLAERLERVEQTQWKLTEKSKLHSAQATVNQALSERELNMQFNDDQCLLKTQPVVDENNRQVSTNIDIQIAKYLLKQPKAQCRQQAWFAYQLRAKSKLQAAIAYIHELQQKRAIEQGYQNAAELALKPYELTPSMLNRFLDTQTDSIDIAPWDIAQALFLTQKTAPIEPVSSHDYLSQLFEQLMPLGIRSEYIAQQNSKSDVLEQENTANNEQKDNINIIRIWHQQRLLGEIYTYPLSQQQSQSKSTFSVNSQLIKQTVIGHQFGQYALSFPATLTTQKQQQKLIASLSQAIVSLAQGGQFYLLAHKTQNKQQHSIATLWLSNYLSQLQQFASSSQREQLVMKYQRQMRVFRSKVTLNYFQYSGNLDDNNWLTYNTELSAAFRDSFGQSWPNATDAIYSYQAIANEGISYYLPLWQQAVAQLIINQSTSRHSSQEIFNLLIVNEEYLPFNDQLEQLIGPPIDPHSLIWRFKHARTAQE</sequence>
<protein>
    <submittedName>
        <fullName evidence="2">Zn-dependent oligopeptidase</fullName>
    </submittedName>
</protein>
<dbReference type="RefSeq" id="WP_188952576.1">
    <property type="nucleotide sequence ID" value="NZ_BMQW01000001.1"/>
</dbReference>
<proteinExistence type="predicted"/>
<evidence type="ECO:0000313" key="3">
    <source>
        <dbReference type="Proteomes" id="UP000654004"/>
    </source>
</evidence>
<evidence type="ECO:0000313" key="2">
    <source>
        <dbReference type="EMBL" id="GGP74239.1"/>
    </source>
</evidence>
<keyword evidence="3" id="KW-1185">Reference proteome</keyword>
<name>A0ABQ2QCM7_9GAMM</name>
<dbReference type="Proteomes" id="UP000654004">
    <property type="component" value="Unassembled WGS sequence"/>
</dbReference>
<feature type="chain" id="PRO_5045593021" evidence="1">
    <location>
        <begin position="23"/>
        <end position="600"/>
    </location>
</feature>